<keyword evidence="1" id="KW-0472">Membrane</keyword>
<gene>
    <name evidence="2" type="primary">Nfu_g_1_012874</name>
</gene>
<dbReference type="EMBL" id="HADW01012282">
    <property type="protein sequence ID" value="SBP13682.1"/>
    <property type="molecule type" value="Transcribed_RNA"/>
</dbReference>
<accession>A0A1A7X6F3</accession>
<feature type="non-terminal residue" evidence="2">
    <location>
        <position position="1"/>
    </location>
</feature>
<keyword evidence="1" id="KW-0812">Transmembrane</keyword>
<feature type="transmembrane region" description="Helical" evidence="1">
    <location>
        <begin position="21"/>
        <end position="47"/>
    </location>
</feature>
<sequence length="68" mass="7636">TCLIFAVNPTPSCQCRLLSPFHFCVCLFFCCCAIWGFPAATLTNLIYCLFCIKPESCVQLFTTNTDLK</sequence>
<proteinExistence type="predicted"/>
<evidence type="ECO:0000256" key="1">
    <source>
        <dbReference type="SAM" id="Phobius"/>
    </source>
</evidence>
<protein>
    <submittedName>
        <fullName evidence="2">Uncharacterized protein</fullName>
    </submittedName>
</protein>
<name>A0A1A7X6F3_9TELE</name>
<feature type="non-terminal residue" evidence="2">
    <location>
        <position position="68"/>
    </location>
</feature>
<organism evidence="2">
    <name type="scientific">Iconisemion striatum</name>
    <dbReference type="NCBI Taxonomy" id="60296"/>
    <lineage>
        <taxon>Eukaryota</taxon>
        <taxon>Metazoa</taxon>
        <taxon>Chordata</taxon>
        <taxon>Craniata</taxon>
        <taxon>Vertebrata</taxon>
        <taxon>Euteleostomi</taxon>
        <taxon>Actinopterygii</taxon>
        <taxon>Neopterygii</taxon>
        <taxon>Teleostei</taxon>
        <taxon>Neoteleostei</taxon>
        <taxon>Acanthomorphata</taxon>
        <taxon>Ovalentaria</taxon>
        <taxon>Atherinomorphae</taxon>
        <taxon>Cyprinodontiformes</taxon>
        <taxon>Nothobranchiidae</taxon>
        <taxon>Iconisemion</taxon>
    </lineage>
</organism>
<keyword evidence="1" id="KW-1133">Transmembrane helix</keyword>
<evidence type="ECO:0000313" key="2">
    <source>
        <dbReference type="EMBL" id="SBP13682.1"/>
    </source>
</evidence>
<reference evidence="2" key="2">
    <citation type="submission" date="2016-06" db="EMBL/GenBank/DDBJ databases">
        <title>The genome of a short-lived fish provides insights into sex chromosome evolution and the genetic control of aging.</title>
        <authorList>
            <person name="Reichwald K."/>
            <person name="Felder M."/>
            <person name="Petzold A."/>
            <person name="Koch P."/>
            <person name="Groth M."/>
            <person name="Platzer M."/>
        </authorList>
    </citation>
    <scope>NUCLEOTIDE SEQUENCE</scope>
    <source>
        <tissue evidence="2">Brain</tissue>
    </source>
</reference>
<reference evidence="2" key="1">
    <citation type="submission" date="2016-05" db="EMBL/GenBank/DDBJ databases">
        <authorList>
            <person name="Lavstsen T."/>
            <person name="Jespersen J.S."/>
        </authorList>
    </citation>
    <scope>NUCLEOTIDE SEQUENCE</scope>
    <source>
        <tissue evidence="2">Brain</tissue>
    </source>
</reference>
<dbReference type="AlphaFoldDB" id="A0A1A7X6F3"/>